<dbReference type="AlphaFoldDB" id="A0A284R0T3"/>
<proteinExistence type="predicted"/>
<name>A0A284R0T3_ARMOS</name>
<dbReference type="STRING" id="47428.A0A284R0T3"/>
<accession>A0A284R0T3</accession>
<dbReference type="EMBL" id="FUEG01000003">
    <property type="protein sequence ID" value="SJL02338.1"/>
    <property type="molecule type" value="Genomic_DNA"/>
</dbReference>
<organism evidence="1 2">
    <name type="scientific">Armillaria ostoyae</name>
    <name type="common">Armillaria root rot fungus</name>
    <dbReference type="NCBI Taxonomy" id="47428"/>
    <lineage>
        <taxon>Eukaryota</taxon>
        <taxon>Fungi</taxon>
        <taxon>Dikarya</taxon>
        <taxon>Basidiomycota</taxon>
        <taxon>Agaricomycotina</taxon>
        <taxon>Agaricomycetes</taxon>
        <taxon>Agaricomycetidae</taxon>
        <taxon>Agaricales</taxon>
        <taxon>Marasmiineae</taxon>
        <taxon>Physalacriaceae</taxon>
        <taxon>Armillaria</taxon>
    </lineage>
</organism>
<gene>
    <name evidence="1" type="ORF">ARMOST_05664</name>
</gene>
<evidence type="ECO:0000313" key="1">
    <source>
        <dbReference type="EMBL" id="SJL02338.1"/>
    </source>
</evidence>
<keyword evidence="2" id="KW-1185">Reference proteome</keyword>
<protein>
    <submittedName>
        <fullName evidence="1">Uncharacterized protein</fullName>
    </submittedName>
</protein>
<dbReference type="OrthoDB" id="187522at2759"/>
<sequence length="183" mass="20034">MYGMKMLEFSGSSEQKYIKQWANSADGKGQSFPLSLVVSKSSTQFWTTFSLPRVRLEIRLTGAAVPQTMPFDESIFTDTYREYASKVLSEQDDRSVIIASIMIGPGFFDDLSVLSMVNRLVIMGGVYLSGWEYNFDVISPALTAHVVNTWGKMSFSGSYHGGNVTSGAQLTVQAPSTDPVAAV</sequence>
<evidence type="ECO:0000313" key="2">
    <source>
        <dbReference type="Proteomes" id="UP000219338"/>
    </source>
</evidence>
<dbReference type="Proteomes" id="UP000219338">
    <property type="component" value="Unassembled WGS sequence"/>
</dbReference>
<reference evidence="2" key="1">
    <citation type="journal article" date="2017" name="Nat. Ecol. Evol.">
        <title>Genome expansion and lineage-specific genetic innovations in the forest pathogenic fungi Armillaria.</title>
        <authorList>
            <person name="Sipos G."/>
            <person name="Prasanna A.N."/>
            <person name="Walter M.C."/>
            <person name="O'Connor E."/>
            <person name="Balint B."/>
            <person name="Krizsan K."/>
            <person name="Kiss B."/>
            <person name="Hess J."/>
            <person name="Varga T."/>
            <person name="Slot J."/>
            <person name="Riley R."/>
            <person name="Boka B."/>
            <person name="Rigling D."/>
            <person name="Barry K."/>
            <person name="Lee J."/>
            <person name="Mihaltcheva S."/>
            <person name="LaButti K."/>
            <person name="Lipzen A."/>
            <person name="Waldron R."/>
            <person name="Moloney N.M."/>
            <person name="Sperisen C."/>
            <person name="Kredics L."/>
            <person name="Vagvoelgyi C."/>
            <person name="Patrignani A."/>
            <person name="Fitzpatrick D."/>
            <person name="Nagy I."/>
            <person name="Doyle S."/>
            <person name="Anderson J.B."/>
            <person name="Grigoriev I.V."/>
            <person name="Gueldener U."/>
            <person name="Muensterkoetter M."/>
            <person name="Nagy L.G."/>
        </authorList>
    </citation>
    <scope>NUCLEOTIDE SEQUENCE [LARGE SCALE GENOMIC DNA]</scope>
    <source>
        <strain evidence="2">C18/9</strain>
    </source>
</reference>